<evidence type="ECO:0000313" key="3">
    <source>
        <dbReference type="Proteomes" id="UP000198767"/>
    </source>
</evidence>
<keyword evidence="2" id="KW-0378">Hydrolase</keyword>
<dbReference type="EMBL" id="FMWG01000008">
    <property type="protein sequence ID" value="SCZ68878.1"/>
    <property type="molecule type" value="Genomic_DNA"/>
</dbReference>
<sequence length="122" mass="13043">MKIAGIGFKSCVPSSTLEEVLKQTGQTTDAITVLRSKAQIPAFQSFAQKLALPVILLDEDDIVGEQTPTFSARIKTRFGTGSVAEALALVVARRYGQDVQLIHPRDISADGQATVAIAETRS</sequence>
<proteinExistence type="predicted"/>
<dbReference type="InterPro" id="IPR036518">
    <property type="entry name" value="CobE/GbiG_C_sf"/>
</dbReference>
<evidence type="ECO:0000313" key="2">
    <source>
        <dbReference type="EMBL" id="SCZ68878.1"/>
    </source>
</evidence>
<dbReference type="STRING" id="1156985.SAMN04488118_108125"/>
<name>A0A1G5R4U7_9RHOB</name>
<dbReference type="InterPro" id="IPR002750">
    <property type="entry name" value="CobE/GbiG_C"/>
</dbReference>
<dbReference type="Gene3D" id="3.30.420.180">
    <property type="entry name" value="CobE/GbiG C-terminal domain"/>
    <property type="match status" value="1"/>
</dbReference>
<accession>A0A1G5R4U7</accession>
<dbReference type="RefSeq" id="WP_090219734.1">
    <property type="nucleotide sequence ID" value="NZ_CANLDO010000012.1"/>
</dbReference>
<dbReference type="Pfam" id="PF01890">
    <property type="entry name" value="CbiG_C"/>
    <property type="match status" value="1"/>
</dbReference>
<dbReference type="Proteomes" id="UP000198767">
    <property type="component" value="Unassembled WGS sequence"/>
</dbReference>
<dbReference type="AlphaFoldDB" id="A0A1G5R4U7"/>
<dbReference type="OrthoDB" id="7665855at2"/>
<gene>
    <name evidence="2" type="ORF">SAMN04488118_108125</name>
</gene>
<dbReference type="GO" id="GO:0009236">
    <property type="term" value="P:cobalamin biosynthetic process"/>
    <property type="evidence" value="ECO:0007669"/>
    <property type="project" value="InterPro"/>
</dbReference>
<dbReference type="SUPFAM" id="SSF159664">
    <property type="entry name" value="CobE/GbiG C-terminal domain-like"/>
    <property type="match status" value="1"/>
</dbReference>
<feature type="domain" description="CobE/GbiG C-terminal" evidence="1">
    <location>
        <begin position="3"/>
        <end position="118"/>
    </location>
</feature>
<keyword evidence="3" id="KW-1185">Reference proteome</keyword>
<organism evidence="2 3">
    <name type="scientific">Epibacterium ulvae</name>
    <dbReference type="NCBI Taxonomy" id="1156985"/>
    <lineage>
        <taxon>Bacteria</taxon>
        <taxon>Pseudomonadati</taxon>
        <taxon>Pseudomonadota</taxon>
        <taxon>Alphaproteobacteria</taxon>
        <taxon>Rhodobacterales</taxon>
        <taxon>Roseobacteraceae</taxon>
        <taxon>Epibacterium</taxon>
    </lineage>
</organism>
<reference evidence="2 3" key="1">
    <citation type="submission" date="2016-10" db="EMBL/GenBank/DDBJ databases">
        <authorList>
            <person name="de Groot N.N."/>
        </authorList>
    </citation>
    <scope>NUCLEOTIDE SEQUENCE [LARGE SCALE GENOMIC DNA]</scope>
    <source>
        <strain evidence="2 3">U95</strain>
    </source>
</reference>
<dbReference type="GO" id="GO:0016787">
    <property type="term" value="F:hydrolase activity"/>
    <property type="evidence" value="ECO:0007669"/>
    <property type="project" value="UniProtKB-KW"/>
</dbReference>
<protein>
    <submittedName>
        <fullName evidence="2">Cobalt-precorrin 5A hydrolase</fullName>
    </submittedName>
</protein>
<evidence type="ECO:0000259" key="1">
    <source>
        <dbReference type="Pfam" id="PF01890"/>
    </source>
</evidence>